<dbReference type="InterPro" id="IPR000183">
    <property type="entry name" value="Orn/DAP/Arg_de-COase"/>
</dbReference>
<name>A0ABS2X827_POLSP</name>
<dbReference type="CDD" id="cd00622">
    <property type="entry name" value="PLPDE_III_ODC"/>
    <property type="match status" value="1"/>
</dbReference>
<protein>
    <submittedName>
        <fullName evidence="4">DCOR1 decarboxylase</fullName>
    </submittedName>
</protein>
<dbReference type="Gene3D" id="2.40.37.10">
    <property type="entry name" value="Lyase, Ornithine Decarboxylase, Chain A, domain 1"/>
    <property type="match status" value="1"/>
</dbReference>
<proteinExistence type="predicted"/>
<keyword evidence="5" id="KW-1185">Reference proteome</keyword>
<sequence>MQYFRRLVKRPLCTAQGDEDAFFVADLGDIVKKHLRWTTALPRVHPFYAVKCNPMEAVVQTLARLGAGFDCASEVELELVRGMGVLPERIIYANPCKQTSHIKKAASLGICAMTFDNEEELIKVARAHPNAKMVLRIATEDSGSMFPMSIKFGASLEECGHLLKVARELGVEIIGVSFHVGSNSSDPHCFSESIANARGVFDLGADLGHEMALLDIGGGFPGTDDFIVTFEEFAKVINQSLELHFPAESGVRIIAEPGRYYVASAFTLAANIIGKKFLPCNKETFNDEECAKSVKYYINDGRFGSFEMICHSHFTEMAVPYKQQSAGQPLYSSSIWGPTCAAEDVILRQTQLPELQVGDWLIFENMGAYTVSLGTHFNGFSVPRVHFCISSKIW</sequence>
<feature type="non-terminal residue" evidence="4">
    <location>
        <position position="394"/>
    </location>
</feature>
<dbReference type="InterPro" id="IPR002433">
    <property type="entry name" value="Orn_de-COase"/>
</dbReference>
<dbReference type="InterPro" id="IPR029066">
    <property type="entry name" value="PLP-binding_barrel"/>
</dbReference>
<dbReference type="InterPro" id="IPR022653">
    <property type="entry name" value="De-COase2_pyr-phos_BS"/>
</dbReference>
<dbReference type="InterPro" id="IPR009006">
    <property type="entry name" value="Ala_racemase/Decarboxylase_C"/>
</dbReference>
<reference evidence="4" key="1">
    <citation type="journal article" date="2021" name="Cell">
        <title>Tracing the genetic footprints of vertebrate landing in non-teleost ray-finned fishes.</title>
        <authorList>
            <person name="Bi X."/>
            <person name="Wang K."/>
            <person name="Yang L."/>
            <person name="Pan H."/>
            <person name="Jiang H."/>
            <person name="Wei Q."/>
            <person name="Fang M."/>
            <person name="Yu H."/>
            <person name="Zhu C."/>
            <person name="Cai Y."/>
            <person name="He Y."/>
            <person name="Gan X."/>
            <person name="Zeng H."/>
            <person name="Yu D."/>
            <person name="Zhu Y."/>
            <person name="Jiang H."/>
            <person name="Qiu Q."/>
            <person name="Yang H."/>
            <person name="Zhang Y.E."/>
            <person name="Wang W."/>
            <person name="Zhu M."/>
            <person name="He S."/>
            <person name="Zhang G."/>
        </authorList>
    </citation>
    <scope>NUCLEOTIDE SEQUENCE</scope>
    <source>
        <strain evidence="4">Pddl_001</strain>
    </source>
</reference>
<comment type="caution">
    <text evidence="4">The sequence shown here is derived from an EMBL/GenBank/DDBJ whole genome shotgun (WGS) entry which is preliminary data.</text>
</comment>
<gene>
    <name evidence="4" type="primary">Odc1a_1</name>
    <name evidence="4" type="ORF">GTO93_0011085</name>
</gene>
<dbReference type="PROSITE" id="PS00878">
    <property type="entry name" value="ODR_DC_2_1"/>
    <property type="match status" value="1"/>
</dbReference>
<feature type="non-terminal residue" evidence="4">
    <location>
        <position position="1"/>
    </location>
</feature>
<keyword evidence="2" id="KW-0620">Polyamine biosynthesis</keyword>
<dbReference type="SUPFAM" id="SSF50621">
    <property type="entry name" value="Alanine racemase C-terminal domain-like"/>
    <property type="match status" value="1"/>
</dbReference>
<dbReference type="PRINTS" id="PR01179">
    <property type="entry name" value="ODADCRBXLASE"/>
</dbReference>
<organism evidence="4 5">
    <name type="scientific">Polyodon spathula</name>
    <name type="common">North American paddlefish</name>
    <name type="synonym">Squalus spathula</name>
    <dbReference type="NCBI Taxonomy" id="7913"/>
    <lineage>
        <taxon>Eukaryota</taxon>
        <taxon>Metazoa</taxon>
        <taxon>Chordata</taxon>
        <taxon>Craniata</taxon>
        <taxon>Vertebrata</taxon>
        <taxon>Euteleostomi</taxon>
        <taxon>Actinopterygii</taxon>
        <taxon>Chondrostei</taxon>
        <taxon>Acipenseriformes</taxon>
        <taxon>Polyodontidae</taxon>
        <taxon>Polyodon</taxon>
    </lineage>
</organism>
<dbReference type="Proteomes" id="UP001166093">
    <property type="component" value="Unassembled WGS sequence"/>
</dbReference>
<evidence type="ECO:0000259" key="3">
    <source>
        <dbReference type="Pfam" id="PF02784"/>
    </source>
</evidence>
<accession>A0ABS2X827</accession>
<dbReference type="SUPFAM" id="SSF51419">
    <property type="entry name" value="PLP-binding barrel"/>
    <property type="match status" value="1"/>
</dbReference>
<dbReference type="EMBL" id="JAAWVQ010000327">
    <property type="protein sequence ID" value="MBN3270385.1"/>
    <property type="molecule type" value="Genomic_DNA"/>
</dbReference>
<evidence type="ECO:0000313" key="4">
    <source>
        <dbReference type="EMBL" id="MBN3270385.1"/>
    </source>
</evidence>
<dbReference type="PRINTS" id="PR01182">
    <property type="entry name" value="ORNDCRBXLASE"/>
</dbReference>
<keyword evidence="1" id="KW-0663">Pyridoxal phosphate</keyword>
<dbReference type="InterPro" id="IPR022644">
    <property type="entry name" value="De-COase2_N"/>
</dbReference>
<evidence type="ECO:0000256" key="1">
    <source>
        <dbReference type="ARBA" id="ARBA00022898"/>
    </source>
</evidence>
<dbReference type="Gene3D" id="3.20.20.10">
    <property type="entry name" value="Alanine racemase"/>
    <property type="match status" value="1"/>
</dbReference>
<dbReference type="PANTHER" id="PTHR11482">
    <property type="entry name" value="ARGININE/DIAMINOPIMELATE/ORNITHINE DECARBOXYLASE"/>
    <property type="match status" value="1"/>
</dbReference>
<evidence type="ECO:0000313" key="5">
    <source>
        <dbReference type="Proteomes" id="UP001166093"/>
    </source>
</evidence>
<dbReference type="PANTHER" id="PTHR11482:SF57">
    <property type="entry name" value="GENE MODEL 853, (NCBI)"/>
    <property type="match status" value="1"/>
</dbReference>
<feature type="domain" description="Orn/DAP/Arg decarboxylase 2 N-terminal" evidence="3">
    <location>
        <begin position="27"/>
        <end position="263"/>
    </location>
</feature>
<evidence type="ECO:0000256" key="2">
    <source>
        <dbReference type="ARBA" id="ARBA00023115"/>
    </source>
</evidence>
<dbReference type="Pfam" id="PF02784">
    <property type="entry name" value="Orn_Arg_deC_N"/>
    <property type="match status" value="1"/>
</dbReference>